<dbReference type="PANTHER" id="PTHR37984">
    <property type="entry name" value="PROTEIN CBG26694"/>
    <property type="match status" value="1"/>
</dbReference>
<evidence type="ECO:0000256" key="8">
    <source>
        <dbReference type="SAM" id="MobiDB-lite"/>
    </source>
</evidence>
<gene>
    <name evidence="10" type="ORF">QYM36_014447</name>
</gene>
<dbReference type="Pfam" id="PF00078">
    <property type="entry name" value="RVT_1"/>
    <property type="match status" value="1"/>
</dbReference>
<dbReference type="GO" id="GO:0004519">
    <property type="term" value="F:endonuclease activity"/>
    <property type="evidence" value="ECO:0007669"/>
    <property type="project" value="UniProtKB-KW"/>
</dbReference>
<keyword evidence="7" id="KW-0695">RNA-directed DNA polymerase</keyword>
<dbReference type="CDD" id="cd09274">
    <property type="entry name" value="RNase_HI_RT_Ty3"/>
    <property type="match status" value="1"/>
</dbReference>
<dbReference type="Gene3D" id="3.10.10.10">
    <property type="entry name" value="HIV Type 1 Reverse Transcriptase, subunit A, domain 1"/>
    <property type="match status" value="1"/>
</dbReference>
<evidence type="ECO:0000256" key="3">
    <source>
        <dbReference type="ARBA" id="ARBA00022695"/>
    </source>
</evidence>
<feature type="compositionally biased region" description="Polar residues" evidence="8">
    <location>
        <begin position="826"/>
        <end position="840"/>
    </location>
</feature>
<evidence type="ECO:0000259" key="9">
    <source>
        <dbReference type="PROSITE" id="PS50878"/>
    </source>
</evidence>
<feature type="domain" description="Reverse transcriptase" evidence="9">
    <location>
        <begin position="269"/>
        <end position="446"/>
    </location>
</feature>
<evidence type="ECO:0000256" key="5">
    <source>
        <dbReference type="ARBA" id="ARBA00022759"/>
    </source>
</evidence>
<dbReference type="Gene3D" id="2.40.70.10">
    <property type="entry name" value="Acid Proteases"/>
    <property type="match status" value="1"/>
</dbReference>
<evidence type="ECO:0000256" key="2">
    <source>
        <dbReference type="ARBA" id="ARBA00022679"/>
    </source>
</evidence>
<dbReference type="InterPro" id="IPR043502">
    <property type="entry name" value="DNA/RNA_pol_sf"/>
</dbReference>
<feature type="compositionally biased region" description="Basic residues" evidence="8">
    <location>
        <begin position="891"/>
        <end position="904"/>
    </location>
</feature>
<evidence type="ECO:0000256" key="4">
    <source>
        <dbReference type="ARBA" id="ARBA00022722"/>
    </source>
</evidence>
<dbReference type="InterPro" id="IPR043128">
    <property type="entry name" value="Rev_trsase/Diguanyl_cyclase"/>
</dbReference>
<dbReference type="GO" id="GO:0003964">
    <property type="term" value="F:RNA-directed DNA polymerase activity"/>
    <property type="evidence" value="ECO:0007669"/>
    <property type="project" value="UniProtKB-KW"/>
</dbReference>
<organism evidence="10 11">
    <name type="scientific">Artemia franciscana</name>
    <name type="common">Brine shrimp</name>
    <name type="synonym">Artemia sanfranciscana</name>
    <dbReference type="NCBI Taxonomy" id="6661"/>
    <lineage>
        <taxon>Eukaryota</taxon>
        <taxon>Metazoa</taxon>
        <taxon>Ecdysozoa</taxon>
        <taxon>Arthropoda</taxon>
        <taxon>Crustacea</taxon>
        <taxon>Branchiopoda</taxon>
        <taxon>Anostraca</taxon>
        <taxon>Artemiidae</taxon>
        <taxon>Artemia</taxon>
    </lineage>
</organism>
<dbReference type="InterPro" id="IPR050951">
    <property type="entry name" value="Retrovirus_Pol_polyprotein"/>
</dbReference>
<evidence type="ECO:0000256" key="6">
    <source>
        <dbReference type="ARBA" id="ARBA00022801"/>
    </source>
</evidence>
<dbReference type="SUPFAM" id="SSF56672">
    <property type="entry name" value="DNA/RNA polymerases"/>
    <property type="match status" value="1"/>
</dbReference>
<sequence length="904" mass="102968">MTEKINPLDFLAIKLEVEAEDEITGETDFNSQTNQNDTPKARFFLSDPAKNSKFGFNEMASMALNDPVNIVGNEATNTPAFTSDLYNQEETEVFLYAINKDSSKDEIFAEISVCGQIHIDFKIDTGAQVNILPSQYLDKLSPKPKLLKATQRLTSYCGSTIPYVGVCNIPCHYKNGPTQQLTFYVVESNTTPIIGFKASKDMNPIKLVLNIEKSPVSEYSDVFKGIGKLETECEIYLKDNATPTVHPARKIPLALKQKLKTELERLESLDIIKKVSEPTDWVNAMVMVEKKDGGVRLCIDPVDLNKAIKRPYYPVPSFDDAVAELDGAAVFSRLDARSDYWILPLSTRSSYYTTFSTIYGRYRWKRYPFGLVSAQDEFQRKMEEAFEGLEGIRILVDDILVYGKNREEHDLRLSAVLRRARKKGIRFNSEKCEFSKDKVKYFGHIISRDGIKPDPEKIRAIQDMPSPQSKEELQTLLGMLNFLSKYIPDLSSKNKPLRDLTKATDFRWETDHEASMKEIKSCISENLAFFDHKCKVVELKVDASKHGLGAELSSNGKIVGFASRALSTTEQNYSQLEKELYAIVFGCKHFHHYIYGRKTIVTTDHRPLETILSRPLHTAPARLQRMMIQIQPYDIEVHYSPGSDIPVPDALSRLHLPDIDTKMQNDIEVFVHTVMKSLPVSDSKLDEIRRETEKGSQRTHTQRMARYTPVLKPRVTPLQTFLQHRSKEQERQKRYHDKTAKPLREPQLEDQVFIQKKTNGPWTKTKIISCHENPRSYVVETEDGSRLRQNRVHISRHSFPIAKEEVRIQPTTQDKSNDISHHILTESPQPIRTDIETSPRNVPLPREEDKPSDPPLVAPTIVPTPENAAPDCPATGTKSPTTTSKVMPHTRSGRVVRPPKRPDL</sequence>
<proteinExistence type="predicted"/>
<dbReference type="Gene3D" id="3.30.70.270">
    <property type="match status" value="2"/>
</dbReference>
<keyword evidence="11" id="KW-1185">Reference proteome</keyword>
<keyword evidence="2" id="KW-0808">Transferase</keyword>
<reference evidence="10" key="1">
    <citation type="submission" date="2023-07" db="EMBL/GenBank/DDBJ databases">
        <title>Chromosome-level genome assembly of Artemia franciscana.</title>
        <authorList>
            <person name="Jo E."/>
        </authorList>
    </citation>
    <scope>NUCLEOTIDE SEQUENCE</scope>
    <source>
        <tissue evidence="10">Whole body</tissue>
    </source>
</reference>
<evidence type="ECO:0000256" key="1">
    <source>
        <dbReference type="ARBA" id="ARBA00012493"/>
    </source>
</evidence>
<dbReference type="InterPro" id="IPR041373">
    <property type="entry name" value="RT_RNaseH"/>
</dbReference>
<dbReference type="EC" id="2.7.7.49" evidence="1"/>
<dbReference type="FunFam" id="3.30.70.270:FF:000063">
    <property type="entry name" value="Zinc knuckle domaincontaining protein"/>
    <property type="match status" value="1"/>
</dbReference>
<dbReference type="InterPro" id="IPR000477">
    <property type="entry name" value="RT_dom"/>
</dbReference>
<evidence type="ECO:0000313" key="11">
    <source>
        <dbReference type="Proteomes" id="UP001187531"/>
    </source>
</evidence>
<dbReference type="Proteomes" id="UP001187531">
    <property type="component" value="Unassembled WGS sequence"/>
</dbReference>
<keyword evidence="6" id="KW-0378">Hydrolase</keyword>
<dbReference type="EMBL" id="JAVRJZ010000018">
    <property type="protein sequence ID" value="KAK2708827.1"/>
    <property type="molecule type" value="Genomic_DNA"/>
</dbReference>
<evidence type="ECO:0000256" key="7">
    <source>
        <dbReference type="ARBA" id="ARBA00022918"/>
    </source>
</evidence>
<dbReference type="CDD" id="cd01647">
    <property type="entry name" value="RT_LTR"/>
    <property type="match status" value="1"/>
</dbReference>
<feature type="compositionally biased region" description="Basic and acidic residues" evidence="8">
    <location>
        <begin position="815"/>
        <end position="824"/>
    </location>
</feature>
<keyword evidence="3" id="KW-0548">Nucleotidyltransferase</keyword>
<dbReference type="CDD" id="cd05481">
    <property type="entry name" value="retropepsin_like_LTR_1"/>
    <property type="match status" value="1"/>
</dbReference>
<protein>
    <recommendedName>
        <fullName evidence="1">RNA-directed DNA polymerase</fullName>
        <ecNumber evidence="1">2.7.7.49</ecNumber>
    </recommendedName>
</protein>
<accession>A0AA88HNJ9</accession>
<dbReference type="GO" id="GO:0016787">
    <property type="term" value="F:hydrolase activity"/>
    <property type="evidence" value="ECO:0007669"/>
    <property type="project" value="UniProtKB-KW"/>
</dbReference>
<dbReference type="PROSITE" id="PS50878">
    <property type="entry name" value="RT_POL"/>
    <property type="match status" value="1"/>
</dbReference>
<comment type="caution">
    <text evidence="10">The sequence shown here is derived from an EMBL/GenBank/DDBJ whole genome shotgun (WGS) entry which is preliminary data.</text>
</comment>
<evidence type="ECO:0000313" key="10">
    <source>
        <dbReference type="EMBL" id="KAK2708827.1"/>
    </source>
</evidence>
<keyword evidence="4" id="KW-0540">Nuclease</keyword>
<dbReference type="AlphaFoldDB" id="A0AA88HNJ9"/>
<dbReference type="SUPFAM" id="SSF50630">
    <property type="entry name" value="Acid proteases"/>
    <property type="match status" value="1"/>
</dbReference>
<keyword evidence="5" id="KW-0255">Endonuclease</keyword>
<name>A0AA88HNJ9_ARTSF</name>
<dbReference type="PANTHER" id="PTHR37984:SF7">
    <property type="entry name" value="INTEGRASE CATALYTIC DOMAIN-CONTAINING PROTEIN"/>
    <property type="match status" value="1"/>
</dbReference>
<dbReference type="InterPro" id="IPR021109">
    <property type="entry name" value="Peptidase_aspartic_dom_sf"/>
</dbReference>
<feature type="compositionally biased region" description="Polar residues" evidence="8">
    <location>
        <begin position="876"/>
        <end position="885"/>
    </location>
</feature>
<feature type="region of interest" description="Disordered" evidence="8">
    <location>
        <begin position="809"/>
        <end position="904"/>
    </location>
</feature>
<dbReference type="Pfam" id="PF17917">
    <property type="entry name" value="RT_RNaseH"/>
    <property type="match status" value="1"/>
</dbReference>